<protein>
    <submittedName>
        <fullName evidence="3">Uncharacterized protein</fullName>
    </submittedName>
</protein>
<accession>A0A851GLV3</accession>
<comment type="caution">
    <text evidence="3">The sequence shown here is derived from an EMBL/GenBank/DDBJ whole genome shotgun (WGS) entry which is preliminary data.</text>
</comment>
<reference evidence="3 4" key="1">
    <citation type="submission" date="2020-07" db="EMBL/GenBank/DDBJ databases">
        <title>Roseicoccus Jingziensis gen. nov., sp. nov., isolated from coastal seawater.</title>
        <authorList>
            <person name="Feng X."/>
        </authorList>
    </citation>
    <scope>NUCLEOTIDE SEQUENCE [LARGE SCALE GENOMIC DNA]</scope>
    <source>
        <strain evidence="3 4">N1E253</strain>
    </source>
</reference>
<dbReference type="AlphaFoldDB" id="A0A851GLV3"/>
<dbReference type="Proteomes" id="UP000557872">
    <property type="component" value="Unassembled WGS sequence"/>
</dbReference>
<evidence type="ECO:0000256" key="2">
    <source>
        <dbReference type="SAM" id="Phobius"/>
    </source>
</evidence>
<evidence type="ECO:0000313" key="4">
    <source>
        <dbReference type="Proteomes" id="UP000557872"/>
    </source>
</evidence>
<evidence type="ECO:0000256" key="1">
    <source>
        <dbReference type="SAM" id="MobiDB-lite"/>
    </source>
</evidence>
<organism evidence="3 4">
    <name type="scientific">Oceaniferula marina</name>
    <dbReference type="NCBI Taxonomy" id="2748318"/>
    <lineage>
        <taxon>Bacteria</taxon>
        <taxon>Pseudomonadati</taxon>
        <taxon>Verrucomicrobiota</taxon>
        <taxon>Verrucomicrobiia</taxon>
        <taxon>Verrucomicrobiales</taxon>
        <taxon>Verrucomicrobiaceae</taxon>
        <taxon>Oceaniferula</taxon>
    </lineage>
</organism>
<sequence>MEFDGQLIFLLLFVLISGIKWFVEQVKNKGQKPHDVSEDLEEIYDDFREQIRRRQTELQDPIEEQVPHHARENTPPPLPVAAPVQQEYIPDPLPQVRKVKRPQLSAAEQAALANLQQRSRSGRNTRSKGQQNIRDLLSSPQSAQQAILLHEILGKPKSLQS</sequence>
<name>A0A851GLV3_9BACT</name>
<dbReference type="EMBL" id="JACBAZ010000004">
    <property type="protein sequence ID" value="NWK56047.1"/>
    <property type="molecule type" value="Genomic_DNA"/>
</dbReference>
<feature type="region of interest" description="Disordered" evidence="1">
    <location>
        <begin position="55"/>
        <end position="82"/>
    </location>
</feature>
<keyword evidence="2" id="KW-1133">Transmembrane helix</keyword>
<keyword evidence="2" id="KW-0812">Transmembrane</keyword>
<evidence type="ECO:0000313" key="3">
    <source>
        <dbReference type="EMBL" id="NWK56047.1"/>
    </source>
</evidence>
<proteinExistence type="predicted"/>
<dbReference type="RefSeq" id="WP_178932678.1">
    <property type="nucleotide sequence ID" value="NZ_JACBAZ010000004.1"/>
</dbReference>
<gene>
    <name evidence="3" type="ORF">HW115_10525</name>
</gene>
<keyword evidence="4" id="KW-1185">Reference proteome</keyword>
<keyword evidence="2" id="KW-0472">Membrane</keyword>
<feature type="transmembrane region" description="Helical" evidence="2">
    <location>
        <begin position="6"/>
        <end position="23"/>
    </location>
</feature>